<dbReference type="Proteomes" id="UP000050741">
    <property type="component" value="Unassembled WGS sequence"/>
</dbReference>
<accession>A0A183BJU2</accession>
<evidence type="ECO:0000313" key="1">
    <source>
        <dbReference type="Proteomes" id="UP000050741"/>
    </source>
</evidence>
<name>A0A183BJU2_GLOPA</name>
<sequence>MSDNKSDEEQQQQMEKIFICADVLLEVFNFLDPFELGLKMALISDQYDALVDVHFKSREWSLDWMKIRRATDGNGAQIVNARFREGLPIPQGPLPDKVIGFKYIEISYVDQTVIEFLQRIRRLFDFSGTNVFIGTDVDESRAWDLICQKIWPLVNDNICGFLHLDPSVLGRLREFSPTILRNCPRLRSIHSLGLFPNFPAADNTASSCRVLAKWLLTPRGDGLPTVLCCAFYGTTMDEFIESFVSASESANFIVKFLEDDDFKPFELKNNWTGERLTFRRIGEKKWLLVRCPLAREEDKWANWEKEAIQWESDSQWNFIAITFEDRDIGDGFGRARDGRKFIRFF</sequence>
<reference evidence="1" key="1">
    <citation type="submission" date="2013-12" db="EMBL/GenBank/DDBJ databases">
        <authorList>
            <person name="Aslett M."/>
        </authorList>
    </citation>
    <scope>NUCLEOTIDE SEQUENCE [LARGE SCALE GENOMIC DNA]</scope>
    <source>
        <strain evidence="1">Lindley</strain>
    </source>
</reference>
<dbReference type="AlphaFoldDB" id="A0A183BJU2"/>
<organism evidence="1 2">
    <name type="scientific">Globodera pallida</name>
    <name type="common">Potato cyst nematode worm</name>
    <name type="synonym">Heterodera pallida</name>
    <dbReference type="NCBI Taxonomy" id="36090"/>
    <lineage>
        <taxon>Eukaryota</taxon>
        <taxon>Metazoa</taxon>
        <taxon>Ecdysozoa</taxon>
        <taxon>Nematoda</taxon>
        <taxon>Chromadorea</taxon>
        <taxon>Rhabditida</taxon>
        <taxon>Tylenchina</taxon>
        <taxon>Tylenchomorpha</taxon>
        <taxon>Tylenchoidea</taxon>
        <taxon>Heteroderidae</taxon>
        <taxon>Heteroderinae</taxon>
        <taxon>Globodera</taxon>
    </lineage>
</organism>
<reference evidence="2" key="3">
    <citation type="submission" date="2016-06" db="UniProtKB">
        <authorList>
            <consortium name="WormBaseParasite"/>
        </authorList>
    </citation>
    <scope>IDENTIFICATION</scope>
</reference>
<reference evidence="1" key="2">
    <citation type="submission" date="2014-05" db="EMBL/GenBank/DDBJ databases">
        <title>The genome and life-stage specific transcriptomes of Globodera pallida elucidate key aspects of plant parasitism by a cyst nematode.</title>
        <authorList>
            <person name="Cotton J.A."/>
            <person name="Lilley C.J."/>
            <person name="Jones L.M."/>
            <person name="Kikuchi T."/>
            <person name="Reid A.J."/>
            <person name="Thorpe P."/>
            <person name="Tsai I.J."/>
            <person name="Beasley H."/>
            <person name="Blok V."/>
            <person name="Cock P.J.A."/>
            <person name="Van den Akker S.E."/>
            <person name="Holroyd N."/>
            <person name="Hunt M."/>
            <person name="Mantelin S."/>
            <person name="Naghra H."/>
            <person name="Pain A."/>
            <person name="Palomares-Rius J.E."/>
            <person name="Zarowiecki M."/>
            <person name="Berriman M."/>
            <person name="Jones J.T."/>
            <person name="Urwin P.E."/>
        </authorList>
    </citation>
    <scope>NUCLEOTIDE SEQUENCE [LARGE SCALE GENOMIC DNA]</scope>
    <source>
        <strain evidence="1">Lindley</strain>
    </source>
</reference>
<dbReference type="WBParaSite" id="GPLIN_000087100">
    <property type="protein sequence ID" value="GPLIN_000087100"/>
    <property type="gene ID" value="GPLIN_000087100"/>
</dbReference>
<keyword evidence="1" id="KW-1185">Reference proteome</keyword>
<proteinExistence type="predicted"/>
<evidence type="ECO:0000313" key="2">
    <source>
        <dbReference type="WBParaSite" id="GPLIN_000087100"/>
    </source>
</evidence>
<protein>
    <submittedName>
        <fullName evidence="2">F-box domain-containing protein</fullName>
    </submittedName>
</protein>